<accession>M2AL27</accession>
<feature type="transmembrane region" description="Helical" evidence="1">
    <location>
        <begin position="162"/>
        <end position="184"/>
    </location>
</feature>
<evidence type="ECO:0000313" key="3">
    <source>
        <dbReference type="Proteomes" id="UP000011529"/>
    </source>
</evidence>
<feature type="transmembrane region" description="Helical" evidence="1">
    <location>
        <begin position="85"/>
        <end position="106"/>
    </location>
</feature>
<proteinExistence type="predicted"/>
<comment type="caution">
    <text evidence="2">The sequence shown here is derived from an EMBL/GenBank/DDBJ whole genome shotgun (WGS) entry which is preliminary data.</text>
</comment>
<dbReference type="AlphaFoldDB" id="M2AL27"/>
<reference evidence="2" key="1">
    <citation type="submission" date="2012-11" db="EMBL/GenBank/DDBJ databases">
        <title>Permanent draft genomes of Rhodopirellula europaea strain SH398 and 6C.</title>
        <authorList>
            <person name="Richter M."/>
            <person name="Richter-Heitmann T."/>
            <person name="Frank C."/>
            <person name="Harder J."/>
            <person name="Glockner F.O."/>
        </authorList>
    </citation>
    <scope>NUCLEOTIDE SEQUENCE</scope>
    <source>
        <strain evidence="2">6C</strain>
    </source>
</reference>
<sequence length="236" mass="27192">MDTKEIRTLCLKRVYGVALTEGERDLVADYAQTADGRDYLRECQEMKDLLKDVADVNIKPADHEAMVENFERTIRQKFNETVFQPWWRANSAPVILGIMAGLFIVLDDGWSVINTVLLGICAFWLITDCFQRYYYAKVLSMPDLYEYAKASRRRSDRILQSLPGRALLTMFSGLAIAAVSYGVYWGYRQFGFIAPAIVAFVLIDAIAVVAIVVYQYRKLKRSDPEVWDWWAEEIKE</sequence>
<protein>
    <submittedName>
        <fullName evidence="2">Membrane protein</fullName>
    </submittedName>
</protein>
<keyword evidence="1" id="KW-1133">Transmembrane helix</keyword>
<evidence type="ECO:0000256" key="1">
    <source>
        <dbReference type="SAM" id="Phobius"/>
    </source>
</evidence>
<dbReference type="RefSeq" id="WP_008655129.1">
    <property type="nucleotide sequence ID" value="NZ_ANMO01000085.1"/>
</dbReference>
<feature type="transmembrane region" description="Helical" evidence="1">
    <location>
        <begin position="190"/>
        <end position="214"/>
    </location>
</feature>
<organism evidence="2 3">
    <name type="scientific">Rhodopirellula europaea 6C</name>
    <dbReference type="NCBI Taxonomy" id="1263867"/>
    <lineage>
        <taxon>Bacteria</taxon>
        <taxon>Pseudomonadati</taxon>
        <taxon>Planctomycetota</taxon>
        <taxon>Planctomycetia</taxon>
        <taxon>Pirellulales</taxon>
        <taxon>Pirellulaceae</taxon>
        <taxon>Rhodopirellula</taxon>
    </lineage>
</organism>
<dbReference type="Proteomes" id="UP000011529">
    <property type="component" value="Unassembled WGS sequence"/>
</dbReference>
<evidence type="ECO:0000313" key="2">
    <source>
        <dbReference type="EMBL" id="EMB17825.1"/>
    </source>
</evidence>
<keyword evidence="1" id="KW-0812">Transmembrane</keyword>
<reference evidence="2" key="2">
    <citation type="journal article" date="2013" name="Mar. Genomics">
        <title>Expression of sulfatases in Rhodopirellula baltica and the diversity of sulfatases in the genus Rhodopirellula.</title>
        <authorList>
            <person name="Wegner C.E."/>
            <person name="Richter-Heitmann T."/>
            <person name="Klindworth A."/>
            <person name="Klockow C."/>
            <person name="Richter M."/>
            <person name="Achstetter T."/>
            <person name="Glockner F.O."/>
            <person name="Harder J."/>
        </authorList>
    </citation>
    <scope>NUCLEOTIDE SEQUENCE [LARGE SCALE GENOMIC DNA]</scope>
    <source>
        <strain evidence="2">6C</strain>
    </source>
</reference>
<keyword evidence="1" id="KW-0472">Membrane</keyword>
<name>M2AL27_9BACT</name>
<dbReference type="EMBL" id="ANMO01000085">
    <property type="protein sequence ID" value="EMB17825.1"/>
    <property type="molecule type" value="Genomic_DNA"/>
</dbReference>
<feature type="transmembrane region" description="Helical" evidence="1">
    <location>
        <begin position="112"/>
        <end position="130"/>
    </location>
</feature>
<gene>
    <name evidence="2" type="ORF">RE6C_01456</name>
</gene>
<dbReference type="PATRIC" id="fig|1263867.3.peg.1539"/>
<keyword evidence="3" id="KW-1185">Reference proteome</keyword>